<keyword evidence="1" id="KW-0732">Signal</keyword>
<dbReference type="InterPro" id="IPR055913">
    <property type="entry name" value="DUF7490"/>
</dbReference>
<name>A0A830GK37_9EURY</name>
<evidence type="ECO:0000313" key="6">
    <source>
        <dbReference type="Proteomes" id="UP000605784"/>
    </source>
</evidence>
<dbReference type="InterPro" id="IPR026371">
    <property type="entry name" value="PGF_CTERM"/>
</dbReference>
<sequence>MPGGVALTLVRREVLLAGAIALLTLTMVASATAVPGILSEPTEDVRPSHLDLRESYVDAPDVSGETVTLSLTSSLEHRGGAAENVTVVTRAIDADTGLVATTERQSLGNVSGDRDVSFTRNLTVERDGDYRIETTVYEDGRRVSVQRRMVRNVDALTPAYARSTVSFHRFENTNTPLRAISYRIADVENNETTLNVTAYLTNSGDDSAGGLSLRMRARQAESNVVADASALEVGQIRPGRTRTVSTELTVPDGYNYWLDGILQSDGVIVATESAPANLDPQETLTENETRRDVGFDSGDFEEAATEEPRMEETHEQTTVGGGGPGFTALAALVALVVATLGLARRHA</sequence>
<reference evidence="5" key="1">
    <citation type="journal article" date="2014" name="Int. J. Syst. Evol. Microbiol.">
        <title>Complete genome sequence of Corynebacterium casei LMG S-19264T (=DSM 44701T), isolated from a smear-ripened cheese.</title>
        <authorList>
            <consortium name="US DOE Joint Genome Institute (JGI-PGF)"/>
            <person name="Walter F."/>
            <person name="Albersmeier A."/>
            <person name="Kalinowski J."/>
            <person name="Ruckert C."/>
        </authorList>
    </citation>
    <scope>NUCLEOTIDE SEQUENCE</scope>
    <source>
        <strain evidence="5">JCM 17820</strain>
    </source>
</reference>
<evidence type="ECO:0000256" key="3">
    <source>
        <dbReference type="SAM" id="Phobius"/>
    </source>
</evidence>
<evidence type="ECO:0000313" key="5">
    <source>
        <dbReference type="EMBL" id="GGN89378.1"/>
    </source>
</evidence>
<dbReference type="GO" id="GO:0030115">
    <property type="term" value="C:S-layer"/>
    <property type="evidence" value="ECO:0007669"/>
    <property type="project" value="UniProtKB-SubCell"/>
</dbReference>
<dbReference type="NCBIfam" id="TIGR04126">
    <property type="entry name" value="PGF_CTERM"/>
    <property type="match status" value="1"/>
</dbReference>
<comment type="caution">
    <text evidence="5">The sequence shown here is derived from an EMBL/GenBank/DDBJ whole genome shotgun (WGS) entry which is preliminary data.</text>
</comment>
<feature type="region of interest" description="Disordered" evidence="2">
    <location>
        <begin position="302"/>
        <end position="322"/>
    </location>
</feature>
<evidence type="ECO:0000256" key="1">
    <source>
        <dbReference type="ARBA" id="ARBA00022729"/>
    </source>
</evidence>
<accession>A0A830GK37</accession>
<dbReference type="EMBL" id="BMOU01000001">
    <property type="protein sequence ID" value="GGN89378.1"/>
    <property type="molecule type" value="Genomic_DNA"/>
</dbReference>
<evidence type="ECO:0000256" key="2">
    <source>
        <dbReference type="SAM" id="MobiDB-lite"/>
    </source>
</evidence>
<keyword evidence="6" id="KW-1185">Reference proteome</keyword>
<keyword evidence="3" id="KW-1133">Transmembrane helix</keyword>
<feature type="transmembrane region" description="Helical" evidence="3">
    <location>
        <begin position="325"/>
        <end position="343"/>
    </location>
</feature>
<protein>
    <submittedName>
        <fullName evidence="5">PGF-CTERM sorting domain-containing protein</fullName>
    </submittedName>
</protein>
<keyword evidence="3" id="KW-0812">Transmembrane</keyword>
<proteinExistence type="predicted"/>
<dbReference type="Pfam" id="PF24318">
    <property type="entry name" value="DUF7490"/>
    <property type="match status" value="2"/>
</dbReference>
<keyword evidence="3" id="KW-0472">Membrane</keyword>
<feature type="compositionally biased region" description="Basic and acidic residues" evidence="2">
    <location>
        <begin position="306"/>
        <end position="315"/>
    </location>
</feature>
<evidence type="ECO:0000259" key="4">
    <source>
        <dbReference type="Pfam" id="PF24318"/>
    </source>
</evidence>
<feature type="domain" description="DUF7490" evidence="4">
    <location>
        <begin position="177"/>
        <end position="273"/>
    </location>
</feature>
<dbReference type="AlphaFoldDB" id="A0A830GK37"/>
<gene>
    <name evidence="5" type="ORF">GCM10009030_10030</name>
</gene>
<dbReference type="GO" id="GO:0005886">
    <property type="term" value="C:plasma membrane"/>
    <property type="evidence" value="ECO:0007669"/>
    <property type="project" value="UniProtKB-SubCell"/>
</dbReference>
<reference evidence="5" key="2">
    <citation type="submission" date="2020-09" db="EMBL/GenBank/DDBJ databases">
        <authorList>
            <person name="Sun Q."/>
            <person name="Ohkuma M."/>
        </authorList>
    </citation>
    <scope>NUCLEOTIDE SEQUENCE</scope>
    <source>
        <strain evidence="5">JCM 17820</strain>
    </source>
</reference>
<organism evidence="5 6">
    <name type="scientific">Haloarcula pellucida</name>
    <dbReference type="NCBI Taxonomy" id="1427151"/>
    <lineage>
        <taxon>Archaea</taxon>
        <taxon>Methanobacteriati</taxon>
        <taxon>Methanobacteriota</taxon>
        <taxon>Stenosarchaea group</taxon>
        <taxon>Halobacteria</taxon>
        <taxon>Halobacteriales</taxon>
        <taxon>Haloarculaceae</taxon>
        <taxon>Haloarcula</taxon>
    </lineage>
</organism>
<dbReference type="Proteomes" id="UP000605784">
    <property type="component" value="Unassembled WGS sequence"/>
</dbReference>
<feature type="domain" description="DUF7490" evidence="4">
    <location>
        <begin position="49"/>
        <end position="154"/>
    </location>
</feature>